<reference evidence="1 2" key="2">
    <citation type="journal article" date="2019" name="G3 (Bethesda)">
        <title>Hybrid Assembly of the Genome of the Entomopathogenic Nematode Steinernema carpocapsae Identifies the X-Chromosome.</title>
        <authorList>
            <person name="Serra L."/>
            <person name="Macchietto M."/>
            <person name="Macias-Munoz A."/>
            <person name="McGill C.J."/>
            <person name="Rodriguez I.M."/>
            <person name="Rodriguez B."/>
            <person name="Murad R."/>
            <person name="Mortazavi A."/>
        </authorList>
    </citation>
    <scope>NUCLEOTIDE SEQUENCE [LARGE SCALE GENOMIC DNA]</scope>
    <source>
        <strain evidence="1 2">ALL</strain>
    </source>
</reference>
<reference evidence="1 2" key="1">
    <citation type="journal article" date="2015" name="Genome Biol.">
        <title>Comparative genomics of Steinernema reveals deeply conserved gene regulatory networks.</title>
        <authorList>
            <person name="Dillman A.R."/>
            <person name="Macchietto M."/>
            <person name="Porter C.F."/>
            <person name="Rogers A."/>
            <person name="Williams B."/>
            <person name="Antoshechkin I."/>
            <person name="Lee M.M."/>
            <person name="Goodwin Z."/>
            <person name="Lu X."/>
            <person name="Lewis E.E."/>
            <person name="Goodrich-Blair H."/>
            <person name="Stock S.P."/>
            <person name="Adams B.J."/>
            <person name="Sternberg P.W."/>
            <person name="Mortazavi A."/>
        </authorList>
    </citation>
    <scope>NUCLEOTIDE SEQUENCE [LARGE SCALE GENOMIC DNA]</scope>
    <source>
        <strain evidence="1 2">ALL</strain>
    </source>
</reference>
<sequence>MHTESPSALRACVYKRIFCLPSALFSYLLSRERASVKQRRPANRECHIRAPLTELLAAHLLLALRPSRIAVLTQLFLSL</sequence>
<protein>
    <submittedName>
        <fullName evidence="1">Uncharacterized protein</fullName>
    </submittedName>
</protein>
<evidence type="ECO:0000313" key="2">
    <source>
        <dbReference type="Proteomes" id="UP000298663"/>
    </source>
</evidence>
<dbReference type="AlphaFoldDB" id="A0A4U5MVL9"/>
<gene>
    <name evidence="1" type="ORF">L596_020929</name>
</gene>
<organism evidence="1 2">
    <name type="scientific">Steinernema carpocapsae</name>
    <name type="common">Entomopathogenic nematode</name>
    <dbReference type="NCBI Taxonomy" id="34508"/>
    <lineage>
        <taxon>Eukaryota</taxon>
        <taxon>Metazoa</taxon>
        <taxon>Ecdysozoa</taxon>
        <taxon>Nematoda</taxon>
        <taxon>Chromadorea</taxon>
        <taxon>Rhabditida</taxon>
        <taxon>Tylenchina</taxon>
        <taxon>Panagrolaimomorpha</taxon>
        <taxon>Strongyloidoidea</taxon>
        <taxon>Steinernematidae</taxon>
        <taxon>Steinernema</taxon>
    </lineage>
</organism>
<proteinExistence type="predicted"/>
<keyword evidence="2" id="KW-1185">Reference proteome</keyword>
<dbReference type="OrthoDB" id="5812941at2759"/>
<accession>A0A4U5MVL9</accession>
<name>A0A4U5MVL9_STECR</name>
<dbReference type="EMBL" id="AZBU02000006">
    <property type="protein sequence ID" value="TKR73642.1"/>
    <property type="molecule type" value="Genomic_DNA"/>
</dbReference>
<dbReference type="Proteomes" id="UP000298663">
    <property type="component" value="Unassembled WGS sequence"/>
</dbReference>
<comment type="caution">
    <text evidence="1">The sequence shown here is derived from an EMBL/GenBank/DDBJ whole genome shotgun (WGS) entry which is preliminary data.</text>
</comment>
<evidence type="ECO:0000313" key="1">
    <source>
        <dbReference type="EMBL" id="TKR73642.1"/>
    </source>
</evidence>